<comment type="subcellular location">
    <subcellularLocation>
        <location evidence="1 14">Cell outer membrane</location>
        <topology evidence="1 14">Multi-pass membrane protein</topology>
    </subcellularLocation>
</comment>
<dbReference type="PANTHER" id="PTHR32552">
    <property type="entry name" value="FERRICHROME IRON RECEPTOR-RELATED"/>
    <property type="match status" value="1"/>
</dbReference>
<dbReference type="PANTHER" id="PTHR32552:SF68">
    <property type="entry name" value="FERRICHROME OUTER MEMBRANE TRANSPORTER_PHAGE RECEPTOR"/>
    <property type="match status" value="1"/>
</dbReference>
<evidence type="ECO:0000256" key="7">
    <source>
        <dbReference type="ARBA" id="ARBA00022729"/>
    </source>
</evidence>
<evidence type="ECO:0000256" key="6">
    <source>
        <dbReference type="ARBA" id="ARBA00022692"/>
    </source>
</evidence>
<dbReference type="NCBIfam" id="TIGR01783">
    <property type="entry name" value="TonB-siderophor"/>
    <property type="match status" value="1"/>
</dbReference>
<feature type="chain" id="PRO_5018065474" evidence="16">
    <location>
        <begin position="22"/>
        <end position="732"/>
    </location>
</feature>
<reference evidence="19 20" key="1">
    <citation type="submission" date="2018-10" db="EMBL/GenBank/DDBJ databases">
        <title>Sinomicrobium pectinilyticum sp. nov., a pectinase-producing bacterium isolated from alkaline and saline soil, and emended description of the genus Sinomicrobium.</title>
        <authorList>
            <person name="Cheng B."/>
            <person name="Li C."/>
            <person name="Lai Q."/>
            <person name="Du M."/>
            <person name="Shao Z."/>
            <person name="Xu P."/>
            <person name="Yang C."/>
        </authorList>
    </citation>
    <scope>NUCLEOTIDE SEQUENCE [LARGE SCALE GENOMIC DNA]</scope>
    <source>
        <strain evidence="19 20">5DNS001</strain>
    </source>
</reference>
<dbReference type="Proteomes" id="UP000267469">
    <property type="component" value="Unassembled WGS sequence"/>
</dbReference>
<gene>
    <name evidence="19" type="ORF">ED312_18565</name>
</gene>
<evidence type="ECO:0000256" key="5">
    <source>
        <dbReference type="ARBA" id="ARBA00022496"/>
    </source>
</evidence>
<dbReference type="InterPro" id="IPR012910">
    <property type="entry name" value="Plug_dom"/>
</dbReference>
<dbReference type="InterPro" id="IPR037066">
    <property type="entry name" value="Plug_dom_sf"/>
</dbReference>
<evidence type="ECO:0000256" key="12">
    <source>
        <dbReference type="ARBA" id="ARBA00023170"/>
    </source>
</evidence>
<dbReference type="InterPro" id="IPR000531">
    <property type="entry name" value="Beta-barrel_TonB"/>
</dbReference>
<dbReference type="CDD" id="cd01347">
    <property type="entry name" value="ligand_gated_channel"/>
    <property type="match status" value="1"/>
</dbReference>
<keyword evidence="4 14" id="KW-1134">Transmembrane beta strand</keyword>
<keyword evidence="20" id="KW-1185">Reference proteome</keyword>
<keyword evidence="11 14" id="KW-0472">Membrane</keyword>
<dbReference type="EMBL" id="RJTM01000122">
    <property type="protein sequence ID" value="RNL81735.1"/>
    <property type="molecule type" value="Genomic_DNA"/>
</dbReference>
<comment type="similarity">
    <text evidence="2 14 15">Belongs to the TonB-dependent receptor family.</text>
</comment>
<protein>
    <submittedName>
        <fullName evidence="19">TonB-dependent receptor</fullName>
    </submittedName>
</protein>
<evidence type="ECO:0000256" key="16">
    <source>
        <dbReference type="SAM" id="SignalP"/>
    </source>
</evidence>
<dbReference type="SUPFAM" id="SSF56935">
    <property type="entry name" value="Porins"/>
    <property type="match status" value="1"/>
</dbReference>
<evidence type="ECO:0000256" key="10">
    <source>
        <dbReference type="ARBA" id="ARBA00023077"/>
    </source>
</evidence>
<evidence type="ECO:0000256" key="4">
    <source>
        <dbReference type="ARBA" id="ARBA00022452"/>
    </source>
</evidence>
<evidence type="ECO:0000256" key="9">
    <source>
        <dbReference type="ARBA" id="ARBA00023065"/>
    </source>
</evidence>
<keyword evidence="9" id="KW-0406">Ion transport</keyword>
<dbReference type="GO" id="GO:0038023">
    <property type="term" value="F:signaling receptor activity"/>
    <property type="evidence" value="ECO:0007669"/>
    <property type="project" value="InterPro"/>
</dbReference>
<dbReference type="OrthoDB" id="9775095at2"/>
<dbReference type="GO" id="GO:0009279">
    <property type="term" value="C:cell outer membrane"/>
    <property type="evidence" value="ECO:0007669"/>
    <property type="project" value="UniProtKB-SubCell"/>
</dbReference>
<dbReference type="Pfam" id="PF00593">
    <property type="entry name" value="TonB_dep_Rec_b-barrel"/>
    <property type="match status" value="1"/>
</dbReference>
<name>A0A3N0E1Q9_SINP1</name>
<dbReference type="Gene3D" id="2.170.130.10">
    <property type="entry name" value="TonB-dependent receptor, plug domain"/>
    <property type="match status" value="1"/>
</dbReference>
<evidence type="ECO:0000256" key="15">
    <source>
        <dbReference type="RuleBase" id="RU003357"/>
    </source>
</evidence>
<keyword evidence="5" id="KW-0410">Iron transport</keyword>
<evidence type="ECO:0000256" key="8">
    <source>
        <dbReference type="ARBA" id="ARBA00023004"/>
    </source>
</evidence>
<evidence type="ECO:0000259" key="18">
    <source>
        <dbReference type="Pfam" id="PF07715"/>
    </source>
</evidence>
<dbReference type="InterPro" id="IPR010105">
    <property type="entry name" value="TonB_sidphr_rcpt"/>
</dbReference>
<evidence type="ECO:0000256" key="13">
    <source>
        <dbReference type="ARBA" id="ARBA00023237"/>
    </source>
</evidence>
<dbReference type="GO" id="GO:0015344">
    <property type="term" value="F:siderophore uptake transmembrane transporter activity"/>
    <property type="evidence" value="ECO:0007669"/>
    <property type="project" value="TreeGrafter"/>
</dbReference>
<dbReference type="InterPro" id="IPR036942">
    <property type="entry name" value="Beta-barrel_TonB_sf"/>
</dbReference>
<keyword evidence="12 19" id="KW-0675">Receptor</keyword>
<dbReference type="Gene3D" id="2.40.170.20">
    <property type="entry name" value="TonB-dependent receptor, beta-barrel domain"/>
    <property type="match status" value="1"/>
</dbReference>
<accession>A0A3N0E1Q9</accession>
<feature type="domain" description="TonB-dependent receptor plug" evidence="18">
    <location>
        <begin position="71"/>
        <end position="167"/>
    </location>
</feature>
<evidence type="ECO:0000256" key="11">
    <source>
        <dbReference type="ARBA" id="ARBA00023136"/>
    </source>
</evidence>
<proteinExistence type="inferred from homology"/>
<organism evidence="19 20">
    <name type="scientific">Sinomicrobium pectinilyticum</name>
    <dbReference type="NCBI Taxonomy" id="1084421"/>
    <lineage>
        <taxon>Bacteria</taxon>
        <taxon>Pseudomonadati</taxon>
        <taxon>Bacteroidota</taxon>
        <taxon>Flavobacteriia</taxon>
        <taxon>Flavobacteriales</taxon>
        <taxon>Flavobacteriaceae</taxon>
        <taxon>Sinomicrobium</taxon>
    </lineage>
</organism>
<evidence type="ECO:0000256" key="1">
    <source>
        <dbReference type="ARBA" id="ARBA00004571"/>
    </source>
</evidence>
<dbReference type="RefSeq" id="WP_123217526.1">
    <property type="nucleotide sequence ID" value="NZ_RJTM01000122.1"/>
</dbReference>
<evidence type="ECO:0000256" key="14">
    <source>
        <dbReference type="PROSITE-ProRule" id="PRU01360"/>
    </source>
</evidence>
<dbReference type="InterPro" id="IPR039426">
    <property type="entry name" value="TonB-dep_rcpt-like"/>
</dbReference>
<feature type="signal peptide" evidence="16">
    <location>
        <begin position="1"/>
        <end position="21"/>
    </location>
</feature>
<evidence type="ECO:0000259" key="17">
    <source>
        <dbReference type="Pfam" id="PF00593"/>
    </source>
</evidence>
<dbReference type="Pfam" id="PF07715">
    <property type="entry name" value="Plug"/>
    <property type="match status" value="1"/>
</dbReference>
<keyword evidence="7 16" id="KW-0732">Signal</keyword>
<comment type="caution">
    <text evidence="19">The sequence shown here is derived from an EMBL/GenBank/DDBJ whole genome shotgun (WGS) entry which is preliminary data.</text>
</comment>
<evidence type="ECO:0000256" key="3">
    <source>
        <dbReference type="ARBA" id="ARBA00022448"/>
    </source>
</evidence>
<sequence length="732" mass="82106">MKSIHYAFIFCFLGLSYLASAQEEPVSQPADSTQTDVHYLDEVNVVGAKILRMKRDSVSATLKIRQPLILVPQNIVNISSELLQQQGALELKDVARNASGVYFSYNSTPFDQSAAMQIRGFKGFTTLNGMSRRFSYGASIDDEAIMESIEVVKGPAGFLNSTGEPGGSVNIVTKTPGRKIREARVMLGSFNLYRAAVDIGSEVQDKGFSYRFNAAYQHKDSYLDFIRTDKFVVAPVLQYNFSPNTFILAEYNYIRGNAENGAYLAKVRSEQDKLKGPISKNYSAAPGLPLSYAKNETVRLFFHHKFSDQWQITSQSSYLAAPYETWYMTTNGSIVNFDEDGNTNRKSSLTMGSGTTWNSQLFANGSFRTGPLEHDILVGGDFTSSKDSLALHRGIYDFPYNKYTYRNRVDRDSVRETTRLARIENNTYLKSVYIYDNIRLHKKWLLSLGARYTWYTNKRRNVTAAGPGEWQEFDQKALTPRAGLTFSVNPSTSIFFLYDQSFIPQSGLVGTATDPATGEVTSSRAVDPQRGNDLELGVKKNWFGSRLSTSLNGFYTVKTNVLVTDLELPGFVKEIGEVTSSGIEVDILGNITDRLSVSANYTYVHARITEDQDPDLIGKELPQAPQQLFNTWVQYTIPMKNNARIGFSLGQVTQIKRSTSEPHQYIPDFTKLDAGINFTKDKYFVRLLADNLTGKRYMASGDIFNSYVTGNPEYFYIDGEPFNVQLSAGIRF</sequence>
<feature type="domain" description="TonB-dependent receptor-like beta-barrel" evidence="17">
    <location>
        <begin position="251"/>
        <end position="692"/>
    </location>
</feature>
<keyword evidence="3 14" id="KW-0813">Transport</keyword>
<keyword evidence="8" id="KW-0408">Iron</keyword>
<keyword evidence="13 14" id="KW-0998">Cell outer membrane</keyword>
<keyword evidence="6 14" id="KW-0812">Transmembrane</keyword>
<dbReference type="GO" id="GO:0015891">
    <property type="term" value="P:siderophore transport"/>
    <property type="evidence" value="ECO:0007669"/>
    <property type="project" value="InterPro"/>
</dbReference>
<evidence type="ECO:0000256" key="2">
    <source>
        <dbReference type="ARBA" id="ARBA00009810"/>
    </source>
</evidence>
<evidence type="ECO:0000313" key="19">
    <source>
        <dbReference type="EMBL" id="RNL81735.1"/>
    </source>
</evidence>
<keyword evidence="10 15" id="KW-0798">TonB box</keyword>
<evidence type="ECO:0000313" key="20">
    <source>
        <dbReference type="Proteomes" id="UP000267469"/>
    </source>
</evidence>
<dbReference type="PROSITE" id="PS52016">
    <property type="entry name" value="TONB_DEPENDENT_REC_3"/>
    <property type="match status" value="1"/>
</dbReference>
<dbReference type="AlphaFoldDB" id="A0A3N0E1Q9"/>